<keyword evidence="3" id="KW-1185">Reference proteome</keyword>
<feature type="region of interest" description="Disordered" evidence="1">
    <location>
        <begin position="216"/>
        <end position="241"/>
    </location>
</feature>
<dbReference type="Proteomes" id="UP001527925">
    <property type="component" value="Unassembled WGS sequence"/>
</dbReference>
<evidence type="ECO:0000256" key="1">
    <source>
        <dbReference type="SAM" id="MobiDB-lite"/>
    </source>
</evidence>
<gene>
    <name evidence="2" type="ORF">HK105_200128</name>
</gene>
<feature type="region of interest" description="Disordered" evidence="1">
    <location>
        <begin position="264"/>
        <end position="318"/>
    </location>
</feature>
<accession>A0ABR4NKL6</accession>
<dbReference type="EMBL" id="JADGIZ020000001">
    <property type="protein sequence ID" value="KAL2920062.1"/>
    <property type="molecule type" value="Genomic_DNA"/>
</dbReference>
<comment type="caution">
    <text evidence="2">The sequence shown here is derived from an EMBL/GenBank/DDBJ whole genome shotgun (WGS) entry which is preliminary data.</text>
</comment>
<protein>
    <submittedName>
        <fullName evidence="2">Uncharacterized protein</fullName>
    </submittedName>
</protein>
<evidence type="ECO:0000313" key="3">
    <source>
        <dbReference type="Proteomes" id="UP001527925"/>
    </source>
</evidence>
<feature type="region of interest" description="Disordered" evidence="1">
    <location>
        <begin position="1"/>
        <end position="35"/>
    </location>
</feature>
<sequence length="698" mass="74134">MEPARPGSTAASATSSSPKAARPAAAAPPVASQAPAQTWPLAALTLDSIASVSQDHPDARQVLSRSARRQLQDLLALTKAQELKLQRTLPLQPPHPKQFTQAPQPASELAAAIPARLDRQPDTSSDLLNANDDDHSSDDNSASGDINIQVSILRAALELDPECLDRATRVLPKMRKRLRMALLRIKGNLEPGAPAEQLSAGEPASVRSPLLTQRTMRHTHQWSQQSPTRHTQHRSFSRCPSTAPAASTYGFAVPGRPAGSSVPHVFAFSPGAQDHSSPSQSSSSYMSMDTSDVSDMDLASPMNLSPWSSSSYPSTAAASVQGSAPRSLSMPAAPQDLSDLIPNMRPSRAYALAVHPLLQTPEERLACTATAEDEPRPSFSQNHPKPLTSVRSSEHSHSAFPLLAMHLDLSQPHPSVASEHQTRQLIPIPIVPSLCDAAVLASSQAAGSQPPHPNMLACQSQQQHQSQESSIIVKIDPQPPSHLIDPRPPSLFESVHSPAHLQLEPPIKRVRQDQDAQLALSLLRSESAPTVSPVLNPSNADPMIAFSLLPSLEELVCLTASGNGQAATAPALVSASSQPASSVNSLPSMLPLLETGNTLSIHTSCSPQPSSILIDARVSSAFAGQALPWDAGSQPCSGGIVTPPYPEIIPTHIIDEMLAPLPRSHPRSARADASQRRPPGAADPAHSFDENVFHCDLE</sequence>
<proteinExistence type="predicted"/>
<name>A0ABR4NKL6_9FUNG</name>
<feature type="region of interest" description="Disordered" evidence="1">
    <location>
        <begin position="663"/>
        <end position="690"/>
    </location>
</feature>
<feature type="compositionally biased region" description="Low complexity" evidence="1">
    <location>
        <begin position="274"/>
        <end position="318"/>
    </location>
</feature>
<feature type="region of interest" description="Disordered" evidence="1">
    <location>
        <begin position="120"/>
        <end position="144"/>
    </location>
</feature>
<reference evidence="2 3" key="1">
    <citation type="submission" date="2023-09" db="EMBL/GenBank/DDBJ databases">
        <title>Pangenome analysis of Batrachochytrium dendrobatidis and related Chytrids.</title>
        <authorList>
            <person name="Yacoub M.N."/>
            <person name="Stajich J.E."/>
            <person name="James T.Y."/>
        </authorList>
    </citation>
    <scope>NUCLEOTIDE SEQUENCE [LARGE SCALE GENOMIC DNA]</scope>
    <source>
        <strain evidence="2 3">JEL0888</strain>
    </source>
</reference>
<feature type="region of interest" description="Disordered" evidence="1">
    <location>
        <begin position="369"/>
        <end position="394"/>
    </location>
</feature>
<evidence type="ECO:0000313" key="2">
    <source>
        <dbReference type="EMBL" id="KAL2920062.1"/>
    </source>
</evidence>
<organism evidence="2 3">
    <name type="scientific">Polyrhizophydium stewartii</name>
    <dbReference type="NCBI Taxonomy" id="2732419"/>
    <lineage>
        <taxon>Eukaryota</taxon>
        <taxon>Fungi</taxon>
        <taxon>Fungi incertae sedis</taxon>
        <taxon>Chytridiomycota</taxon>
        <taxon>Chytridiomycota incertae sedis</taxon>
        <taxon>Chytridiomycetes</taxon>
        <taxon>Rhizophydiales</taxon>
        <taxon>Rhizophydiales incertae sedis</taxon>
        <taxon>Polyrhizophydium</taxon>
    </lineage>
</organism>